<feature type="transmembrane region" description="Helical" evidence="1">
    <location>
        <begin position="185"/>
        <end position="206"/>
    </location>
</feature>
<reference evidence="2 3" key="1">
    <citation type="journal article" date="2001" name="FEMS Microbiol. Lett.">
        <title>Oceanobacillus iheyensis gen. nov., sp. nov., a deep-sea extremely halotolerant and alkaliphilic species isolated from a depth of 1050 m on the Iheya Ridge.</title>
        <authorList>
            <person name="Lu J."/>
            <person name="Nogi Y."/>
            <person name="Takami H."/>
        </authorList>
    </citation>
    <scope>NUCLEOTIDE SEQUENCE [LARGE SCALE GENOMIC DNA]</scope>
    <source>
        <strain evidence="3">DSM 14371 / CIP 107618 / JCM 11309 / KCTC 3954 / HTE831</strain>
    </source>
</reference>
<keyword evidence="1" id="KW-0472">Membrane</keyword>
<evidence type="ECO:0000313" key="3">
    <source>
        <dbReference type="Proteomes" id="UP000000822"/>
    </source>
</evidence>
<dbReference type="RefSeq" id="WP_011067687.1">
    <property type="nucleotide sequence ID" value="NC_004193.1"/>
</dbReference>
<protein>
    <submittedName>
        <fullName evidence="2">Hypothetical conserved protein</fullName>
    </submittedName>
</protein>
<dbReference type="PhylomeDB" id="Q8ELD8"/>
<evidence type="ECO:0000313" key="2">
    <source>
        <dbReference type="EMBL" id="BAC15247.1"/>
    </source>
</evidence>
<sequence length="216" mass="24886">MSSEVNIIKKNLRYNLIKADNEYYIIDKDQPFLTNFLLPFLYWIFPKKVTKISGDTAEQIQTVSNKEATTSKVSYIGIGFSVILANLIGPLLDYLDVDITPFIAYSILFLITLLLVLFRVIVSNKFKHSLFQQLHLSPNQADETLWVTPRRVKNIASLLFLTIFIWAFVVGGLVSFFLYGNLFMLFVFTLAFFILLFLNILCVTPGKDTMKIRFKK</sequence>
<reference evidence="2 3" key="2">
    <citation type="journal article" date="2002" name="Nucleic Acids Res.">
        <title>Genome sequence of Oceanobacillus iheyensis isolated from the Iheya Ridge and its unexpected adaptive capabilities to extreme environments.</title>
        <authorList>
            <person name="Takami H."/>
            <person name="Takaki Y."/>
            <person name="Uchiyama I."/>
        </authorList>
    </citation>
    <scope>NUCLEOTIDE SEQUENCE [LARGE SCALE GENOMIC DNA]</scope>
    <source>
        <strain evidence="3">DSM 14371 / CIP 107618 / JCM 11309 / KCTC 3954 / HTE831</strain>
    </source>
</reference>
<dbReference type="KEGG" id="oih:OB3291"/>
<dbReference type="Pfam" id="PF04276">
    <property type="entry name" value="DUF443"/>
    <property type="match status" value="1"/>
</dbReference>
<feature type="transmembrane region" description="Helical" evidence="1">
    <location>
        <begin position="158"/>
        <end position="179"/>
    </location>
</feature>
<dbReference type="STRING" id="221109.gene:10735543"/>
<gene>
    <name evidence="2" type="ordered locus">OB3291</name>
</gene>
<accession>Q8ELD8</accession>
<feature type="transmembrane region" description="Helical" evidence="1">
    <location>
        <begin position="103"/>
        <end position="122"/>
    </location>
</feature>
<keyword evidence="1" id="KW-0812">Transmembrane</keyword>
<evidence type="ECO:0000256" key="1">
    <source>
        <dbReference type="SAM" id="Phobius"/>
    </source>
</evidence>
<dbReference type="AlphaFoldDB" id="Q8ELD8"/>
<dbReference type="Proteomes" id="UP000000822">
    <property type="component" value="Chromosome"/>
</dbReference>
<dbReference type="HOGENOM" id="CLU_109800_0_0_9"/>
<dbReference type="EMBL" id="BA000028">
    <property type="protein sequence ID" value="BAC15247.1"/>
    <property type="molecule type" value="Genomic_DNA"/>
</dbReference>
<organism evidence="2 3">
    <name type="scientific">Oceanobacillus iheyensis (strain DSM 14371 / CIP 107618 / JCM 11309 / KCTC 3954 / HTE831)</name>
    <dbReference type="NCBI Taxonomy" id="221109"/>
    <lineage>
        <taxon>Bacteria</taxon>
        <taxon>Bacillati</taxon>
        <taxon>Bacillota</taxon>
        <taxon>Bacilli</taxon>
        <taxon>Bacillales</taxon>
        <taxon>Bacillaceae</taxon>
        <taxon>Oceanobacillus</taxon>
    </lineage>
</organism>
<dbReference type="OrthoDB" id="2940308at2"/>
<dbReference type="InterPro" id="IPR005915">
    <property type="entry name" value="Tandem_5TM"/>
</dbReference>
<feature type="transmembrane region" description="Helical" evidence="1">
    <location>
        <begin position="73"/>
        <end position="91"/>
    </location>
</feature>
<proteinExistence type="predicted"/>
<keyword evidence="3" id="KW-1185">Reference proteome</keyword>
<keyword evidence="1" id="KW-1133">Transmembrane helix</keyword>
<dbReference type="NCBIfam" id="TIGR01218">
    <property type="entry name" value="Gpos_tandem_5TM"/>
    <property type="match status" value="1"/>
</dbReference>
<name>Q8ELD8_OCEIH</name>